<name>A0A843VBE3_COLES</name>
<dbReference type="EMBL" id="NMUH01001095">
    <property type="protein sequence ID" value="MQL88839.1"/>
    <property type="molecule type" value="Genomic_DNA"/>
</dbReference>
<keyword evidence="3" id="KW-1185">Reference proteome</keyword>
<evidence type="ECO:0000313" key="3">
    <source>
        <dbReference type="Proteomes" id="UP000652761"/>
    </source>
</evidence>
<evidence type="ECO:0000256" key="1">
    <source>
        <dbReference type="SAM" id="MobiDB-lite"/>
    </source>
</evidence>
<dbReference type="Proteomes" id="UP000652761">
    <property type="component" value="Unassembled WGS sequence"/>
</dbReference>
<comment type="caution">
    <text evidence="2">The sequence shown here is derived from an EMBL/GenBank/DDBJ whole genome shotgun (WGS) entry which is preliminary data.</text>
</comment>
<reference evidence="2" key="1">
    <citation type="submission" date="2017-07" db="EMBL/GenBank/DDBJ databases">
        <title>Taro Niue Genome Assembly and Annotation.</title>
        <authorList>
            <person name="Atibalentja N."/>
            <person name="Keating K."/>
            <person name="Fields C.J."/>
        </authorList>
    </citation>
    <scope>NUCLEOTIDE SEQUENCE</scope>
    <source>
        <strain evidence="2">Niue_2</strain>
        <tissue evidence="2">Leaf</tissue>
    </source>
</reference>
<evidence type="ECO:0000313" key="2">
    <source>
        <dbReference type="EMBL" id="MQL88839.1"/>
    </source>
</evidence>
<accession>A0A843VBE3</accession>
<proteinExistence type="predicted"/>
<feature type="compositionally biased region" description="Basic and acidic residues" evidence="1">
    <location>
        <begin position="15"/>
        <end position="24"/>
    </location>
</feature>
<feature type="region of interest" description="Disordered" evidence="1">
    <location>
        <begin position="1"/>
        <end position="24"/>
    </location>
</feature>
<gene>
    <name evidence="2" type="ORF">Taro_021402</name>
</gene>
<protein>
    <submittedName>
        <fullName evidence="2">Uncharacterized protein</fullName>
    </submittedName>
</protein>
<feature type="compositionally biased region" description="Polar residues" evidence="1">
    <location>
        <begin position="1"/>
        <end position="13"/>
    </location>
</feature>
<dbReference type="AlphaFoldDB" id="A0A843VBE3"/>
<sequence>MAAATSSRCSWVSRQGHDGLGRRDSSSPFFASYCTHGTSASSLVRSYTSRSLGARHLRACPVREVVTVAWDPRPRAPVEGVLRAAGMLKSQTLERRGKWWLGQRR</sequence>
<organism evidence="2 3">
    <name type="scientific">Colocasia esculenta</name>
    <name type="common">Wild taro</name>
    <name type="synonym">Arum esculentum</name>
    <dbReference type="NCBI Taxonomy" id="4460"/>
    <lineage>
        <taxon>Eukaryota</taxon>
        <taxon>Viridiplantae</taxon>
        <taxon>Streptophyta</taxon>
        <taxon>Embryophyta</taxon>
        <taxon>Tracheophyta</taxon>
        <taxon>Spermatophyta</taxon>
        <taxon>Magnoliopsida</taxon>
        <taxon>Liliopsida</taxon>
        <taxon>Araceae</taxon>
        <taxon>Aroideae</taxon>
        <taxon>Colocasieae</taxon>
        <taxon>Colocasia</taxon>
    </lineage>
</organism>